<sequence>MTLTIDGPASFIAPPCHDPVEILYADEYCLLINKPSGLLSVPGRLEENRDCAITRVQETYPDALIVHRLDMDTSGIMVIARGKESHRHFSIQFQDRHADKAYVAWVDGIVQDDEGSMAQPMRCDWPNRPKQMVDYELGKSALTLYKVIERDPANHRTLLELKPVTGRSHQLRVHTAAMGHPILGCRFYGTERSIAAAERLQLHASFLSIAHPVYPERLEMHCPPEFT</sequence>
<organism evidence="17 18">
    <name type="scientific">Parendozoicomonas haliclonae</name>
    <dbReference type="NCBI Taxonomy" id="1960125"/>
    <lineage>
        <taxon>Bacteria</taxon>
        <taxon>Pseudomonadati</taxon>
        <taxon>Pseudomonadota</taxon>
        <taxon>Gammaproteobacteria</taxon>
        <taxon>Oceanospirillales</taxon>
        <taxon>Endozoicomonadaceae</taxon>
        <taxon>Parendozoicomonas</taxon>
    </lineage>
</organism>
<evidence type="ECO:0000256" key="5">
    <source>
        <dbReference type="ARBA" id="ARBA00036184"/>
    </source>
</evidence>
<evidence type="ECO:0000256" key="15">
    <source>
        <dbReference type="ARBA" id="ARBA00043143"/>
    </source>
</evidence>
<evidence type="ECO:0000256" key="14">
    <source>
        <dbReference type="ARBA" id="ARBA00042883"/>
    </source>
</evidence>
<dbReference type="GO" id="GO:0160151">
    <property type="term" value="F:tRNA pseudouridine(32) synthase activity"/>
    <property type="evidence" value="ECO:0007669"/>
    <property type="project" value="UniProtKB-EC"/>
</dbReference>
<keyword evidence="2" id="KW-0698">rRNA processing</keyword>
<dbReference type="AlphaFoldDB" id="A0A1X7AJZ7"/>
<accession>A0A1X7AJZ7</accession>
<protein>
    <recommendedName>
        <fullName evidence="10">Dual-specificity RNA pseudouridine synthase RluA</fullName>
        <ecNumber evidence="8">5.4.99.28</ecNumber>
        <ecNumber evidence="9">5.4.99.29</ecNumber>
    </recommendedName>
    <alternativeName>
        <fullName evidence="11">23S rRNA pseudouridine(746) synthase</fullName>
    </alternativeName>
    <alternativeName>
        <fullName evidence="14">Ribosomal large subunit pseudouridine synthase A</fullName>
    </alternativeName>
    <alternativeName>
        <fullName evidence="13">rRNA pseudouridylate synthase A</fullName>
    </alternativeName>
    <alternativeName>
        <fullName evidence="15">rRNA-uridine isomerase A</fullName>
    </alternativeName>
    <alternativeName>
        <fullName evidence="12">tRNA pseudouridine(32) synthase</fullName>
    </alternativeName>
</protein>
<dbReference type="InterPro" id="IPR006145">
    <property type="entry name" value="PsdUridine_synth_RsuA/RluA"/>
</dbReference>
<dbReference type="InterPro" id="IPR050188">
    <property type="entry name" value="RluA_PseudoU_synthase"/>
</dbReference>
<evidence type="ECO:0000256" key="13">
    <source>
        <dbReference type="ARBA" id="ARBA00042844"/>
    </source>
</evidence>
<dbReference type="GO" id="GO:0000455">
    <property type="term" value="P:enzyme-directed rRNA pseudouridine synthesis"/>
    <property type="evidence" value="ECO:0007669"/>
    <property type="project" value="TreeGrafter"/>
</dbReference>
<comment type="function">
    <text evidence="7">Dual specificity enzyme that catalyzes the synthesis of pseudouridine from uracil-746 in 23S ribosomal RNA and from uracil-32 in the anticodon stem and loop of transfer RNAs.</text>
</comment>
<evidence type="ECO:0000256" key="10">
    <source>
        <dbReference type="ARBA" id="ARBA00039988"/>
    </source>
</evidence>
<evidence type="ECO:0000256" key="2">
    <source>
        <dbReference type="ARBA" id="ARBA00022552"/>
    </source>
</evidence>
<keyword evidence="4 17" id="KW-0413">Isomerase</keyword>
<comment type="catalytic activity">
    <reaction evidence="6">
        <text>uridine(746) in 23S rRNA = pseudouridine(746) in 23S rRNA</text>
        <dbReference type="Rhea" id="RHEA:42548"/>
        <dbReference type="Rhea" id="RHEA-COMP:10109"/>
        <dbReference type="Rhea" id="RHEA-COMP:10110"/>
        <dbReference type="ChEBI" id="CHEBI:65314"/>
        <dbReference type="ChEBI" id="CHEBI:65315"/>
        <dbReference type="EC" id="5.4.99.29"/>
    </reaction>
</comment>
<evidence type="ECO:0000313" key="17">
    <source>
        <dbReference type="EMBL" id="SMA47257.1"/>
    </source>
</evidence>
<proteinExistence type="inferred from homology"/>
<dbReference type="PANTHER" id="PTHR21600">
    <property type="entry name" value="MITOCHONDRIAL RNA PSEUDOURIDINE SYNTHASE"/>
    <property type="match status" value="1"/>
</dbReference>
<evidence type="ECO:0000256" key="6">
    <source>
        <dbReference type="ARBA" id="ARBA00036916"/>
    </source>
</evidence>
<evidence type="ECO:0000256" key="12">
    <source>
        <dbReference type="ARBA" id="ARBA00042372"/>
    </source>
</evidence>
<evidence type="ECO:0000313" key="18">
    <source>
        <dbReference type="Proteomes" id="UP000196573"/>
    </source>
</evidence>
<dbReference type="InterPro" id="IPR006224">
    <property type="entry name" value="PsdUridine_synth_RluA-like_CS"/>
</dbReference>
<evidence type="ECO:0000256" key="1">
    <source>
        <dbReference type="ARBA" id="ARBA00010876"/>
    </source>
</evidence>
<dbReference type="EC" id="5.4.99.29" evidence="9"/>
<dbReference type="EC" id="5.4.99.28" evidence="8"/>
<keyword evidence="3" id="KW-0819">tRNA processing</keyword>
<evidence type="ECO:0000256" key="7">
    <source>
        <dbReference type="ARBA" id="ARBA00037305"/>
    </source>
</evidence>
<dbReference type="SUPFAM" id="SSF55120">
    <property type="entry name" value="Pseudouridine synthase"/>
    <property type="match status" value="1"/>
</dbReference>
<dbReference type="Pfam" id="PF00849">
    <property type="entry name" value="PseudoU_synth_2"/>
    <property type="match status" value="1"/>
</dbReference>
<evidence type="ECO:0000256" key="4">
    <source>
        <dbReference type="ARBA" id="ARBA00023235"/>
    </source>
</evidence>
<feature type="domain" description="Pseudouridine synthase RsuA/RluA-like" evidence="16">
    <location>
        <begin position="30"/>
        <end position="177"/>
    </location>
</feature>
<dbReference type="Gene3D" id="3.30.2350.10">
    <property type="entry name" value="Pseudouridine synthase"/>
    <property type="match status" value="1"/>
</dbReference>
<evidence type="ECO:0000256" key="3">
    <source>
        <dbReference type="ARBA" id="ARBA00022694"/>
    </source>
</evidence>
<name>A0A1X7AJZ7_9GAMM</name>
<dbReference type="EMBL" id="FWPT01000005">
    <property type="protein sequence ID" value="SMA47257.1"/>
    <property type="molecule type" value="Genomic_DNA"/>
</dbReference>
<gene>
    <name evidence="17" type="primary">rluA</name>
    <name evidence="17" type="ORF">EHSB41UT_02355</name>
</gene>
<dbReference type="GO" id="GO:0160142">
    <property type="term" value="F:23S rRNA pseudouridine(746) synthase activity"/>
    <property type="evidence" value="ECO:0007669"/>
    <property type="project" value="UniProtKB-EC"/>
</dbReference>
<dbReference type="PROSITE" id="PS01129">
    <property type="entry name" value="PSI_RLU"/>
    <property type="match status" value="1"/>
</dbReference>
<dbReference type="GO" id="GO:0008033">
    <property type="term" value="P:tRNA processing"/>
    <property type="evidence" value="ECO:0007669"/>
    <property type="project" value="UniProtKB-KW"/>
</dbReference>
<dbReference type="PANTHER" id="PTHR21600:SF91">
    <property type="entry name" value="DUAL-SPECIFICITY RNA PSEUDOURIDINE SYNTHASE RLUA"/>
    <property type="match status" value="1"/>
</dbReference>
<dbReference type="CDD" id="cd02869">
    <property type="entry name" value="PseudoU_synth_RluA_like"/>
    <property type="match status" value="1"/>
</dbReference>
<dbReference type="Proteomes" id="UP000196573">
    <property type="component" value="Unassembled WGS sequence"/>
</dbReference>
<dbReference type="InterPro" id="IPR020103">
    <property type="entry name" value="PsdUridine_synth_cat_dom_sf"/>
</dbReference>
<evidence type="ECO:0000259" key="16">
    <source>
        <dbReference type="Pfam" id="PF00849"/>
    </source>
</evidence>
<reference evidence="17 18" key="1">
    <citation type="submission" date="2017-03" db="EMBL/GenBank/DDBJ databases">
        <authorList>
            <person name="Afonso C.L."/>
            <person name="Miller P.J."/>
            <person name="Scott M.A."/>
            <person name="Spackman E."/>
            <person name="Goraichik I."/>
            <person name="Dimitrov K.M."/>
            <person name="Suarez D.L."/>
            <person name="Swayne D.E."/>
        </authorList>
    </citation>
    <scope>NUCLEOTIDE SEQUENCE [LARGE SCALE GENOMIC DNA]</scope>
    <source>
        <strain evidence="17">SB41UT1</strain>
    </source>
</reference>
<comment type="similarity">
    <text evidence="1">Belongs to the pseudouridine synthase RluA family.</text>
</comment>
<evidence type="ECO:0000256" key="11">
    <source>
        <dbReference type="ARBA" id="ARBA00041266"/>
    </source>
</evidence>
<keyword evidence="18" id="KW-1185">Reference proteome</keyword>
<evidence type="ECO:0000256" key="8">
    <source>
        <dbReference type="ARBA" id="ARBA00038944"/>
    </source>
</evidence>
<dbReference type="GO" id="GO:0003723">
    <property type="term" value="F:RNA binding"/>
    <property type="evidence" value="ECO:0007669"/>
    <property type="project" value="InterPro"/>
</dbReference>
<comment type="catalytic activity">
    <reaction evidence="5">
        <text>uridine(32) in tRNA = pseudouridine(32) in tRNA</text>
        <dbReference type="Rhea" id="RHEA:42544"/>
        <dbReference type="Rhea" id="RHEA-COMP:10107"/>
        <dbReference type="Rhea" id="RHEA-COMP:10108"/>
        <dbReference type="ChEBI" id="CHEBI:65314"/>
        <dbReference type="ChEBI" id="CHEBI:65315"/>
        <dbReference type="EC" id="5.4.99.28"/>
    </reaction>
</comment>
<evidence type="ECO:0000256" key="9">
    <source>
        <dbReference type="ARBA" id="ARBA00038945"/>
    </source>
</evidence>